<dbReference type="InterPro" id="IPR045344">
    <property type="entry name" value="C-JID"/>
</dbReference>
<dbReference type="InterPro" id="IPR011713">
    <property type="entry name" value="Leu-rich_rpt_3"/>
</dbReference>
<dbReference type="Pfam" id="PF23282">
    <property type="entry name" value="WHD_ROQ1"/>
    <property type="match status" value="1"/>
</dbReference>
<feature type="domain" description="TIR" evidence="8">
    <location>
        <begin position="8"/>
        <end position="177"/>
    </location>
</feature>
<evidence type="ECO:0000256" key="4">
    <source>
        <dbReference type="ARBA" id="ARBA00022801"/>
    </source>
</evidence>
<dbReference type="Gene3D" id="3.40.50.10140">
    <property type="entry name" value="Toll/interleukin-1 receptor homology (TIR) domain"/>
    <property type="match status" value="1"/>
</dbReference>
<dbReference type="SUPFAM" id="SSF52540">
    <property type="entry name" value="P-loop containing nucleoside triphosphate hydrolases"/>
    <property type="match status" value="1"/>
</dbReference>
<dbReference type="Gene3D" id="1.10.8.430">
    <property type="entry name" value="Helical domain of apoptotic protease-activating factors"/>
    <property type="match status" value="1"/>
</dbReference>
<dbReference type="InterPro" id="IPR042197">
    <property type="entry name" value="Apaf_helical"/>
</dbReference>
<feature type="compositionally biased region" description="Basic and acidic residues" evidence="7">
    <location>
        <begin position="1104"/>
        <end position="1128"/>
    </location>
</feature>
<organism evidence="9 10">
    <name type="scientific">Arachis hypogaea</name>
    <name type="common">Peanut</name>
    <dbReference type="NCBI Taxonomy" id="3818"/>
    <lineage>
        <taxon>Eukaryota</taxon>
        <taxon>Viridiplantae</taxon>
        <taxon>Streptophyta</taxon>
        <taxon>Embryophyta</taxon>
        <taxon>Tracheophyta</taxon>
        <taxon>Spermatophyta</taxon>
        <taxon>Magnoliopsida</taxon>
        <taxon>eudicotyledons</taxon>
        <taxon>Gunneridae</taxon>
        <taxon>Pentapetalae</taxon>
        <taxon>rosids</taxon>
        <taxon>fabids</taxon>
        <taxon>Fabales</taxon>
        <taxon>Fabaceae</taxon>
        <taxon>Papilionoideae</taxon>
        <taxon>50 kb inversion clade</taxon>
        <taxon>dalbergioids sensu lato</taxon>
        <taxon>Dalbergieae</taxon>
        <taxon>Pterocarpus clade</taxon>
        <taxon>Arachis</taxon>
    </lineage>
</organism>
<keyword evidence="5" id="KW-0520">NAD</keyword>
<accession>A0A444XDJ6</accession>
<dbReference type="Pfam" id="PF20160">
    <property type="entry name" value="C-JID"/>
    <property type="match status" value="1"/>
</dbReference>
<evidence type="ECO:0000259" key="8">
    <source>
        <dbReference type="PROSITE" id="PS50104"/>
    </source>
</evidence>
<comment type="caution">
    <text evidence="9">The sequence shown here is derived from an EMBL/GenBank/DDBJ whole genome shotgun (WGS) entry which is preliminary data.</text>
</comment>
<protein>
    <recommendedName>
        <fullName evidence="1">ADP-ribosyl cyclase/cyclic ADP-ribose hydrolase</fullName>
        <ecNumber evidence="1">3.2.2.6</ecNumber>
    </recommendedName>
</protein>
<dbReference type="GO" id="GO:0007165">
    <property type="term" value="P:signal transduction"/>
    <property type="evidence" value="ECO:0007669"/>
    <property type="project" value="InterPro"/>
</dbReference>
<dbReference type="STRING" id="3818.A0A444XDJ6"/>
<feature type="compositionally biased region" description="Basic and acidic residues" evidence="7">
    <location>
        <begin position="1598"/>
        <end position="1612"/>
    </location>
</feature>
<dbReference type="PROSITE" id="PS50104">
    <property type="entry name" value="TIR"/>
    <property type="match status" value="1"/>
</dbReference>
<dbReference type="PANTHER" id="PTHR11017">
    <property type="entry name" value="LEUCINE-RICH REPEAT-CONTAINING PROTEIN"/>
    <property type="match status" value="1"/>
</dbReference>
<dbReference type="SMART" id="SM00255">
    <property type="entry name" value="TIR"/>
    <property type="match status" value="1"/>
</dbReference>
<dbReference type="Pfam" id="PF00931">
    <property type="entry name" value="NB-ARC"/>
    <property type="match status" value="1"/>
</dbReference>
<dbReference type="PRINTS" id="PR00364">
    <property type="entry name" value="DISEASERSIST"/>
</dbReference>
<dbReference type="GO" id="GO:0006952">
    <property type="term" value="P:defense response"/>
    <property type="evidence" value="ECO:0007669"/>
    <property type="project" value="InterPro"/>
</dbReference>
<dbReference type="Gene3D" id="3.80.10.10">
    <property type="entry name" value="Ribonuclease Inhibitor"/>
    <property type="match status" value="2"/>
</dbReference>
<dbReference type="EC" id="3.2.2.6" evidence="1"/>
<evidence type="ECO:0000256" key="5">
    <source>
        <dbReference type="ARBA" id="ARBA00023027"/>
    </source>
</evidence>
<dbReference type="InterPro" id="IPR058192">
    <property type="entry name" value="WHD_ROQ1-like"/>
</dbReference>
<feature type="region of interest" description="Disordered" evidence="7">
    <location>
        <begin position="1576"/>
        <end position="1612"/>
    </location>
</feature>
<dbReference type="SUPFAM" id="SSF52200">
    <property type="entry name" value="Toll/Interleukin receptor TIR domain"/>
    <property type="match status" value="1"/>
</dbReference>
<keyword evidence="3" id="KW-0677">Repeat</keyword>
<evidence type="ECO:0000256" key="2">
    <source>
        <dbReference type="ARBA" id="ARBA00022614"/>
    </source>
</evidence>
<dbReference type="InterPro" id="IPR027417">
    <property type="entry name" value="P-loop_NTPase"/>
</dbReference>
<dbReference type="InterPro" id="IPR000157">
    <property type="entry name" value="TIR_dom"/>
</dbReference>
<comment type="catalytic activity">
    <reaction evidence="6">
        <text>NAD(+) + H2O = ADP-D-ribose + nicotinamide + H(+)</text>
        <dbReference type="Rhea" id="RHEA:16301"/>
        <dbReference type="ChEBI" id="CHEBI:15377"/>
        <dbReference type="ChEBI" id="CHEBI:15378"/>
        <dbReference type="ChEBI" id="CHEBI:17154"/>
        <dbReference type="ChEBI" id="CHEBI:57540"/>
        <dbReference type="ChEBI" id="CHEBI:57967"/>
        <dbReference type="EC" id="3.2.2.6"/>
    </reaction>
    <physiologicalReaction direction="left-to-right" evidence="6">
        <dbReference type="Rhea" id="RHEA:16302"/>
    </physiologicalReaction>
</comment>
<dbReference type="EMBL" id="SDMP01000019">
    <property type="protein sequence ID" value="RYQ87752.1"/>
    <property type="molecule type" value="Genomic_DNA"/>
</dbReference>
<dbReference type="Gene3D" id="3.40.50.300">
    <property type="entry name" value="P-loop containing nucleotide triphosphate hydrolases"/>
    <property type="match status" value="1"/>
</dbReference>
<dbReference type="InterPro" id="IPR044974">
    <property type="entry name" value="Disease_R_plants"/>
</dbReference>
<dbReference type="InterPro" id="IPR035897">
    <property type="entry name" value="Toll_tir_struct_dom_sf"/>
</dbReference>
<dbReference type="GO" id="GO:0061809">
    <property type="term" value="F:NAD+ nucleosidase activity, cyclic ADP-ribose generating"/>
    <property type="evidence" value="ECO:0007669"/>
    <property type="project" value="UniProtKB-EC"/>
</dbReference>
<feature type="compositionally biased region" description="Basic and acidic residues" evidence="7">
    <location>
        <begin position="1140"/>
        <end position="1156"/>
    </location>
</feature>
<keyword evidence="10" id="KW-1185">Reference proteome</keyword>
<proteinExistence type="predicted"/>
<evidence type="ECO:0000313" key="10">
    <source>
        <dbReference type="Proteomes" id="UP000289738"/>
    </source>
</evidence>
<dbReference type="FunFam" id="3.40.50.10140:FF:000007">
    <property type="entry name" value="Disease resistance protein (TIR-NBS-LRR class)"/>
    <property type="match status" value="1"/>
</dbReference>
<dbReference type="Proteomes" id="UP000289738">
    <property type="component" value="Chromosome B09"/>
</dbReference>
<reference evidence="9 10" key="1">
    <citation type="submission" date="2019-01" db="EMBL/GenBank/DDBJ databases">
        <title>Sequencing of cultivated peanut Arachis hypogaea provides insights into genome evolution and oil improvement.</title>
        <authorList>
            <person name="Chen X."/>
        </authorList>
    </citation>
    <scope>NUCLEOTIDE SEQUENCE [LARGE SCALE GENOMIC DNA]</scope>
    <source>
        <strain evidence="10">cv. Fuhuasheng</strain>
        <tissue evidence="9">Leaves</tissue>
    </source>
</reference>
<keyword evidence="4" id="KW-0378">Hydrolase</keyword>
<keyword evidence="2" id="KW-0433">Leucine-rich repeat</keyword>
<dbReference type="Pfam" id="PF01582">
    <property type="entry name" value="TIR"/>
    <property type="match status" value="1"/>
</dbReference>
<dbReference type="GO" id="GO:0043531">
    <property type="term" value="F:ADP binding"/>
    <property type="evidence" value="ECO:0007669"/>
    <property type="project" value="InterPro"/>
</dbReference>
<gene>
    <name evidence="9" type="ORF">Ahy_B09g095291</name>
</gene>
<dbReference type="Pfam" id="PF07725">
    <property type="entry name" value="LRR_3"/>
    <property type="match status" value="1"/>
</dbReference>
<evidence type="ECO:0000313" key="9">
    <source>
        <dbReference type="EMBL" id="RYQ87752.1"/>
    </source>
</evidence>
<name>A0A444XDJ6_ARAHY</name>
<feature type="compositionally biased region" description="Basic and acidic residues" evidence="7">
    <location>
        <begin position="1168"/>
        <end position="1181"/>
    </location>
</feature>
<dbReference type="InterPro" id="IPR002182">
    <property type="entry name" value="NB-ARC"/>
</dbReference>
<dbReference type="PANTHER" id="PTHR11017:SF243">
    <property type="entry name" value="ADP-RIBOSYL CYCLASE_CYCLIC ADP-RIBOSE HYDROLASE"/>
    <property type="match status" value="1"/>
</dbReference>
<dbReference type="InterPro" id="IPR032675">
    <property type="entry name" value="LRR_dom_sf"/>
</dbReference>
<sequence>MSSSSCTTKYDVFISFRGEDTRETFTVHLFNALANKTIRAYMDCLLQRGDEVWPALEKAIEGSLISIVVFSENYATSKWCLEELVKILQWREYHGQVVIPVFYRTDPSDIRNQSGSFEKAFAKYERDLAESESNRDKISKWREALKKSANISGWHSRNYADDHELIRKVVNDVLKMRILKHPIVPTGLVGIEEIRKIVKVNMKQHRVIGIWGMRGIGKTTIAKMLFAKSFPHYDHVCYAENAKEYTPQRLLSELLRERITTDATGFVNSMSSLSNKKVLIILDNVKDSDQPLLEAVCQGYKSHSRESKLIITTTHKHLLEKRVDWTFEVKQWDDSKSIELLSLKAFEESIPPKPYEILVNKVVKYAGGIPLALNLLGSYLQSRSIEFWESTLEKLQKHPIKRIQAAFTESYDELDDLDKEIFLDIAFFFHGEKKDLVTSILKACEFSPIRGIEILQDKAMITTIPYKETIEMHGLLREMAYEIVHEENSKDPRKRSRLKDTEDICVVLKENKKSLDAIEGIILDLSQIKDLRLSPDTFKRMNNLRFLKLYIPSGQSSGNMILPTDLEPFSDKLRYFEWHQYPFVSLPPSFYAKLLVEIRMPHSQVKKLWEEKQYLEQLEQELNNLEGIDLSECKELEELPDLSEAKRLRWVNLSGCETLPILHSSVFSSNTLVSLILDRCTNLQCVKAERHLNSLQHISVKGCSNLKEFVVSSDLIENLDLSNTKVEKLDKSIGKLQKVECLNLEGSRVKHLPKELSALKSLKELKHSYSGLEIDKHQLQGLFNGLSSLQILHLKDCSHLFEFPDNIDSLSKLRELRLDGSNVTWLPATIKGLQELEILSLNNCKFLETLPELPSSIKEFSADNCISLESVSALNTLATKMVGKTKRISFNNSLKLSAGHTLHSIMESIHSTMVSAVSSNVTVRSYAIDVHSYNYNSVEVCLPGDTIPEQFAYKTEKSSSITIELPESPSNFLGFIYSVVLSPRHGMEKHGAKIRCEYNFAGGKNSSWEDITISELNSDHVYIWYDPFLTDKILGQYGPSFHLEFSVATDTGEVDDSIIIKECGVHIINELELQRFLLELDKKKKDMEEESSAQHLHFHPPHGSQDHSHVRTPPQDKKKGRFYEKQSNDIENQISKRKREMNEQSSFDRKIEEKMESAPNENKTSGGKSDEENTIKGKGNEETPTEPDAALPLCIDSVKNNVFQDISNENYYDQPDSMEEAKHLEEKLQEVDHNVHDMTADEPYKEKQGEPMDLETSECQDHTSNVEQTENLGDAKKVQELHKEKMIELAQPINSCIPPHGKKRAPKLTVKELRRHSRKVDKKAKVEGNPARATQATNLAMETSDFSRSNIKGKRVDHIHLNQVPAQNASTSIAQTHDKITIPSLDDPQVALELLKHFDASAKRLQITEFVDNHVLYPYDHSITKDLDVSALCRWLQVQGLRSVSVARYAEMKLEAAKREREEELRLAREENAKFEEALKRMEDRISHVESLEKRVDDLNSEVASWRSKYEETEKSLKETEKKLEDEKDVGAQKETRWKRRESELITEAATCSFENCRSQVSILYPDIDLSRLGPFKEIQNGQIVSPSDTEETESEEDTRAFEDAAHGDAGV</sequence>
<evidence type="ECO:0000256" key="3">
    <source>
        <dbReference type="ARBA" id="ARBA00022737"/>
    </source>
</evidence>
<evidence type="ECO:0000256" key="1">
    <source>
        <dbReference type="ARBA" id="ARBA00011982"/>
    </source>
</evidence>
<dbReference type="SUPFAM" id="SSF52058">
    <property type="entry name" value="L domain-like"/>
    <property type="match status" value="1"/>
</dbReference>
<evidence type="ECO:0000256" key="6">
    <source>
        <dbReference type="ARBA" id="ARBA00047304"/>
    </source>
</evidence>
<evidence type="ECO:0000256" key="7">
    <source>
        <dbReference type="SAM" id="MobiDB-lite"/>
    </source>
</evidence>
<feature type="region of interest" description="Disordered" evidence="7">
    <location>
        <begin position="1515"/>
        <end position="1536"/>
    </location>
</feature>
<feature type="region of interest" description="Disordered" evidence="7">
    <location>
        <begin position="1088"/>
        <end position="1188"/>
    </location>
</feature>